<keyword evidence="4" id="KW-1185">Reference proteome</keyword>
<proteinExistence type="predicted"/>
<feature type="compositionally biased region" description="Basic residues" evidence="1">
    <location>
        <begin position="397"/>
        <end position="409"/>
    </location>
</feature>
<dbReference type="EMBL" id="MU004237">
    <property type="protein sequence ID" value="KAF2667628.1"/>
    <property type="molecule type" value="Genomic_DNA"/>
</dbReference>
<evidence type="ECO:0000256" key="1">
    <source>
        <dbReference type="SAM" id="MobiDB-lite"/>
    </source>
</evidence>
<evidence type="ECO:0000256" key="2">
    <source>
        <dbReference type="SAM" id="SignalP"/>
    </source>
</evidence>
<name>A0A6A6U942_9PEZI</name>
<feature type="region of interest" description="Disordered" evidence="1">
    <location>
        <begin position="393"/>
        <end position="417"/>
    </location>
</feature>
<sequence>MKTYSSILALLAAEQVLGGPVAANGKVSREAVVESVINSPFLLPPRSYSIFKSRFANDKSVPQDGPHGGEPAKPATLAETIKQYGYLIANLPGMIASGSTSPGKTAAPKSLVPAVQKLSSAQGEFPEAKRVKIRYGPYRVPPQSEENLEAQFWKIKGMSNALLWDAERPCEGNCMLLKATSDLEYADGSPANTSNGAWFHHTVLLNSGPSIKEPTCGEPYVESIMIVGNERTDGGYALKGSHIKSGYKVNPKDSFILQTELMNMEDTEKYVWQTITYEYLEGLQPDYKSGQTVYMTIGEASNPSVTKCSKTAKNPFGPTNMTIDALPLSMKFSEHSKVWNSLIDGRILKTAGHMHDGGTSIEIVQNDKVICDSVPKYSKDASAGMPGMDAGMGGKGGHSHGGRKNKRQVKAPGGYKNTDIEHIAGQNRCDYPDGIPLKKGDTMHIRANYDFNLHKGMINADGNLDEVMGIVGVLVAY</sequence>
<keyword evidence="2" id="KW-0732">Signal</keyword>
<evidence type="ECO:0000313" key="4">
    <source>
        <dbReference type="Proteomes" id="UP000799302"/>
    </source>
</evidence>
<dbReference type="AlphaFoldDB" id="A0A6A6U942"/>
<feature type="signal peptide" evidence="2">
    <location>
        <begin position="1"/>
        <end position="18"/>
    </location>
</feature>
<protein>
    <submittedName>
        <fullName evidence="3">Uncharacterized protein</fullName>
    </submittedName>
</protein>
<dbReference type="Proteomes" id="UP000799302">
    <property type="component" value="Unassembled WGS sequence"/>
</dbReference>
<evidence type="ECO:0000313" key="3">
    <source>
        <dbReference type="EMBL" id="KAF2667628.1"/>
    </source>
</evidence>
<feature type="chain" id="PRO_5025499377" evidence="2">
    <location>
        <begin position="19"/>
        <end position="477"/>
    </location>
</feature>
<reference evidence="3" key="1">
    <citation type="journal article" date="2020" name="Stud. Mycol.">
        <title>101 Dothideomycetes genomes: a test case for predicting lifestyles and emergence of pathogens.</title>
        <authorList>
            <person name="Haridas S."/>
            <person name="Albert R."/>
            <person name="Binder M."/>
            <person name="Bloem J."/>
            <person name="Labutti K."/>
            <person name="Salamov A."/>
            <person name="Andreopoulos B."/>
            <person name="Baker S."/>
            <person name="Barry K."/>
            <person name="Bills G."/>
            <person name="Bluhm B."/>
            <person name="Cannon C."/>
            <person name="Castanera R."/>
            <person name="Culley D."/>
            <person name="Daum C."/>
            <person name="Ezra D."/>
            <person name="Gonzalez J."/>
            <person name="Henrissat B."/>
            <person name="Kuo A."/>
            <person name="Liang C."/>
            <person name="Lipzen A."/>
            <person name="Lutzoni F."/>
            <person name="Magnuson J."/>
            <person name="Mondo S."/>
            <person name="Nolan M."/>
            <person name="Ohm R."/>
            <person name="Pangilinan J."/>
            <person name="Park H.-J."/>
            <person name="Ramirez L."/>
            <person name="Alfaro M."/>
            <person name="Sun H."/>
            <person name="Tritt A."/>
            <person name="Yoshinaga Y."/>
            <person name="Zwiers L.-H."/>
            <person name="Turgeon B."/>
            <person name="Goodwin S."/>
            <person name="Spatafora J."/>
            <person name="Crous P."/>
            <person name="Grigoriev I."/>
        </authorList>
    </citation>
    <scope>NUCLEOTIDE SEQUENCE</scope>
    <source>
        <strain evidence="3">CBS 115976</strain>
    </source>
</reference>
<accession>A0A6A6U942</accession>
<gene>
    <name evidence="3" type="ORF">BT63DRAFT_415173</name>
</gene>
<organism evidence="3 4">
    <name type="scientific">Microthyrium microscopicum</name>
    <dbReference type="NCBI Taxonomy" id="703497"/>
    <lineage>
        <taxon>Eukaryota</taxon>
        <taxon>Fungi</taxon>
        <taxon>Dikarya</taxon>
        <taxon>Ascomycota</taxon>
        <taxon>Pezizomycotina</taxon>
        <taxon>Dothideomycetes</taxon>
        <taxon>Dothideomycetes incertae sedis</taxon>
        <taxon>Microthyriales</taxon>
        <taxon>Microthyriaceae</taxon>
        <taxon>Microthyrium</taxon>
    </lineage>
</organism>